<gene>
    <name evidence="2" type="ORF">GSLYS_00001508001</name>
</gene>
<feature type="compositionally biased region" description="Basic residues" evidence="1">
    <location>
        <begin position="108"/>
        <end position="117"/>
    </location>
</feature>
<sequence length="187" mass="21032">MNVKSGDSAEQQNNDVIKETKKFLEGLKRSRRLSSTWLADYGYDGKNGDPTLPTRASFDDHKMVLCETYPAEDSKIYSYEMEFDDAEFSLPTGDMQRPEQINKEQAKKSKKKGKKKKTTDVAKEAPVPEISPSKSSDDVSRDVERNGNSSSEEVNVDSRRTGNQDMGGEHVSRSEKKKLSRKSLSRG</sequence>
<feature type="compositionally biased region" description="Basic and acidic residues" evidence="1">
    <location>
        <begin position="156"/>
        <end position="174"/>
    </location>
</feature>
<organism evidence="2 3">
    <name type="scientific">Lymnaea stagnalis</name>
    <name type="common">Great pond snail</name>
    <name type="synonym">Helix stagnalis</name>
    <dbReference type="NCBI Taxonomy" id="6523"/>
    <lineage>
        <taxon>Eukaryota</taxon>
        <taxon>Metazoa</taxon>
        <taxon>Spiralia</taxon>
        <taxon>Lophotrochozoa</taxon>
        <taxon>Mollusca</taxon>
        <taxon>Gastropoda</taxon>
        <taxon>Heterobranchia</taxon>
        <taxon>Euthyneura</taxon>
        <taxon>Panpulmonata</taxon>
        <taxon>Hygrophila</taxon>
        <taxon>Lymnaeoidea</taxon>
        <taxon>Lymnaeidae</taxon>
        <taxon>Lymnaea</taxon>
    </lineage>
</organism>
<feature type="non-terminal residue" evidence="2">
    <location>
        <position position="187"/>
    </location>
</feature>
<reference evidence="2 3" key="1">
    <citation type="submission" date="2024-04" db="EMBL/GenBank/DDBJ databases">
        <authorList>
            <consortium name="Genoscope - CEA"/>
            <person name="William W."/>
        </authorList>
    </citation>
    <scope>NUCLEOTIDE SEQUENCE [LARGE SCALE GENOMIC DNA]</scope>
</reference>
<keyword evidence="3" id="KW-1185">Reference proteome</keyword>
<proteinExistence type="predicted"/>
<dbReference type="AlphaFoldDB" id="A0AAV2H1S5"/>
<feature type="compositionally biased region" description="Basic and acidic residues" evidence="1">
    <location>
        <begin position="135"/>
        <end position="145"/>
    </location>
</feature>
<protein>
    <submittedName>
        <fullName evidence="2">Uncharacterized protein</fullName>
    </submittedName>
</protein>
<feature type="region of interest" description="Disordered" evidence="1">
    <location>
        <begin position="88"/>
        <end position="187"/>
    </location>
</feature>
<evidence type="ECO:0000313" key="2">
    <source>
        <dbReference type="EMBL" id="CAL1527331.1"/>
    </source>
</evidence>
<feature type="compositionally biased region" description="Basic and acidic residues" evidence="1">
    <location>
        <begin position="96"/>
        <end position="107"/>
    </location>
</feature>
<feature type="compositionally biased region" description="Basic residues" evidence="1">
    <location>
        <begin position="175"/>
        <end position="187"/>
    </location>
</feature>
<evidence type="ECO:0000256" key="1">
    <source>
        <dbReference type="SAM" id="MobiDB-lite"/>
    </source>
</evidence>
<evidence type="ECO:0000313" key="3">
    <source>
        <dbReference type="Proteomes" id="UP001497497"/>
    </source>
</evidence>
<dbReference type="Proteomes" id="UP001497497">
    <property type="component" value="Unassembled WGS sequence"/>
</dbReference>
<name>A0AAV2H1S5_LYMST</name>
<accession>A0AAV2H1S5</accession>
<comment type="caution">
    <text evidence="2">The sequence shown here is derived from an EMBL/GenBank/DDBJ whole genome shotgun (WGS) entry which is preliminary data.</text>
</comment>
<dbReference type="EMBL" id="CAXITT010000016">
    <property type="protein sequence ID" value="CAL1527331.1"/>
    <property type="molecule type" value="Genomic_DNA"/>
</dbReference>